<dbReference type="eggNOG" id="COG0375">
    <property type="taxonomic scope" value="Bacteria"/>
</dbReference>
<dbReference type="Proteomes" id="UP000004926">
    <property type="component" value="Chromosome"/>
</dbReference>
<dbReference type="InterPro" id="IPR000688">
    <property type="entry name" value="HypA/HybF"/>
</dbReference>
<evidence type="ECO:0000313" key="6">
    <source>
        <dbReference type="EMBL" id="EHR49414.1"/>
    </source>
</evidence>
<protein>
    <recommendedName>
        <fullName evidence="5">Hydrogenase maturation factor HypA</fullName>
    </recommendedName>
</protein>
<keyword evidence="3 5" id="KW-0479">Metal-binding</keyword>
<evidence type="ECO:0000256" key="5">
    <source>
        <dbReference type="HAMAP-Rule" id="MF_00213"/>
    </source>
</evidence>
<feature type="binding site" evidence="5">
    <location>
        <position position="73"/>
    </location>
    <ligand>
        <name>Zn(2+)</name>
        <dbReference type="ChEBI" id="CHEBI:29105"/>
    </ligand>
</feature>
<comment type="similarity">
    <text evidence="1 5">Belongs to the HypA/HybF family.</text>
</comment>
<keyword evidence="4 5" id="KW-0862">Zinc</keyword>
<feature type="binding site" evidence="5">
    <location>
        <position position="86"/>
    </location>
    <ligand>
        <name>Zn(2+)</name>
        <dbReference type="ChEBI" id="CHEBI:29105"/>
    </ligand>
</feature>
<dbReference type="HOGENOM" id="CLU_126929_0_0_11"/>
<dbReference type="EMBL" id="CM001439">
    <property type="protein sequence ID" value="EHR49414.1"/>
    <property type="molecule type" value="Genomic_DNA"/>
</dbReference>
<gene>
    <name evidence="5" type="primary">hypA</name>
    <name evidence="6" type="ORF">SacmaDRAFT_1131</name>
</gene>
<comment type="function">
    <text evidence="5">Involved in the maturation of [NiFe] hydrogenases. Required for nickel insertion into the metal center of the hydrogenase.</text>
</comment>
<dbReference type="OrthoDB" id="288014at2"/>
<dbReference type="GO" id="GO:0051604">
    <property type="term" value="P:protein maturation"/>
    <property type="evidence" value="ECO:0007669"/>
    <property type="project" value="InterPro"/>
</dbReference>
<name>H5WWD2_9PSEU</name>
<feature type="binding site" evidence="5">
    <location>
        <position position="70"/>
    </location>
    <ligand>
        <name>Zn(2+)</name>
        <dbReference type="ChEBI" id="CHEBI:29105"/>
    </ligand>
</feature>
<evidence type="ECO:0000256" key="3">
    <source>
        <dbReference type="ARBA" id="ARBA00022723"/>
    </source>
</evidence>
<dbReference type="AlphaFoldDB" id="H5WWD2"/>
<accession>H5WWD2</accession>
<evidence type="ECO:0000256" key="4">
    <source>
        <dbReference type="ARBA" id="ARBA00022833"/>
    </source>
</evidence>
<evidence type="ECO:0000256" key="1">
    <source>
        <dbReference type="ARBA" id="ARBA00010748"/>
    </source>
</evidence>
<dbReference type="STRING" id="882083.SacmaDRAFT_1131"/>
<evidence type="ECO:0000256" key="2">
    <source>
        <dbReference type="ARBA" id="ARBA00022596"/>
    </source>
</evidence>
<keyword evidence="7" id="KW-1185">Reference proteome</keyword>
<reference evidence="6 7" key="1">
    <citation type="journal article" date="2012" name="Stand. Genomic Sci.">
        <title>Genome sequence of the ocean sediment bacterium Saccharomonospora marina type strain (XMU15(T)).</title>
        <authorList>
            <person name="Klenk H.P."/>
            <person name="Lu M."/>
            <person name="Lucas S."/>
            <person name="Lapidus A."/>
            <person name="Copeland A."/>
            <person name="Pitluck S."/>
            <person name="Goodwin L.A."/>
            <person name="Han C."/>
            <person name="Tapia R."/>
            <person name="Brambilla E.M."/>
            <person name="Potter G."/>
            <person name="Land M."/>
            <person name="Ivanova N."/>
            <person name="Rohde M."/>
            <person name="Goker M."/>
            <person name="Detter J.C."/>
            <person name="Li W.J."/>
            <person name="Kyrpides N.C."/>
            <person name="Woyke T."/>
        </authorList>
    </citation>
    <scope>NUCLEOTIDE SEQUENCE [LARGE SCALE GENOMIC DNA]</scope>
    <source>
        <strain evidence="6 7">XMU15</strain>
    </source>
</reference>
<dbReference type="RefSeq" id="WP_009152800.1">
    <property type="nucleotide sequence ID" value="NZ_CM001439.1"/>
</dbReference>
<evidence type="ECO:0000313" key="7">
    <source>
        <dbReference type="Proteomes" id="UP000004926"/>
    </source>
</evidence>
<dbReference type="PROSITE" id="PS01249">
    <property type="entry name" value="HYPA"/>
    <property type="match status" value="1"/>
</dbReference>
<dbReference type="Pfam" id="PF01155">
    <property type="entry name" value="HypA"/>
    <property type="match status" value="1"/>
</dbReference>
<dbReference type="GO" id="GO:0016151">
    <property type="term" value="F:nickel cation binding"/>
    <property type="evidence" value="ECO:0007669"/>
    <property type="project" value="UniProtKB-UniRule"/>
</dbReference>
<dbReference type="Gene3D" id="3.30.2320.80">
    <property type="match status" value="1"/>
</dbReference>
<feature type="binding site" evidence="5">
    <location>
        <position position="88"/>
    </location>
    <ligand>
        <name>Zn(2+)</name>
        <dbReference type="ChEBI" id="CHEBI:29105"/>
    </ligand>
</feature>
<dbReference type="GO" id="GO:0008270">
    <property type="term" value="F:zinc ion binding"/>
    <property type="evidence" value="ECO:0007669"/>
    <property type="project" value="UniProtKB-UniRule"/>
</dbReference>
<keyword evidence="2 5" id="KW-0533">Nickel</keyword>
<sequence>MHELSIAQSMVDAVLEQTATDRVVAVHLELGKLSGVEVDSIRFCFDVVTRGTRLEGARLSIEQPAGQGRCRRCGTRFPVTSLLSECSCGSLDVELSSGDQVRIRHVEVKRDVRDLRV</sequence>
<organism evidence="6 7">
    <name type="scientific">Saccharomonospora marina XMU15</name>
    <dbReference type="NCBI Taxonomy" id="882083"/>
    <lineage>
        <taxon>Bacteria</taxon>
        <taxon>Bacillati</taxon>
        <taxon>Actinomycetota</taxon>
        <taxon>Actinomycetes</taxon>
        <taxon>Pseudonocardiales</taxon>
        <taxon>Pseudonocardiaceae</taxon>
        <taxon>Saccharomonospora</taxon>
    </lineage>
</organism>
<dbReference type="PIRSF" id="PIRSF004761">
    <property type="entry name" value="Hydrgn_mat_HypA"/>
    <property type="match status" value="1"/>
</dbReference>
<dbReference type="HAMAP" id="MF_00213">
    <property type="entry name" value="HypA_HybF"/>
    <property type="match status" value="1"/>
</dbReference>
<dbReference type="InterPro" id="IPR020538">
    <property type="entry name" value="Hydgase_Ni_incorp_HypA/HybF_CS"/>
</dbReference>
<dbReference type="PANTHER" id="PTHR34535:SF3">
    <property type="entry name" value="HYDROGENASE MATURATION FACTOR HYPA"/>
    <property type="match status" value="1"/>
</dbReference>
<proteinExistence type="inferred from homology"/>
<dbReference type="PANTHER" id="PTHR34535">
    <property type="entry name" value="HYDROGENASE MATURATION FACTOR HYPA"/>
    <property type="match status" value="1"/>
</dbReference>
<feature type="binding site" evidence="5">
    <location>
        <position position="2"/>
    </location>
    <ligand>
        <name>Ni(2+)</name>
        <dbReference type="ChEBI" id="CHEBI:49786"/>
    </ligand>
</feature>